<keyword evidence="3" id="KW-1185">Reference proteome</keyword>
<feature type="compositionally biased region" description="Acidic residues" evidence="1">
    <location>
        <begin position="214"/>
        <end position="230"/>
    </location>
</feature>
<dbReference type="EMBL" id="CAUJNA010002200">
    <property type="protein sequence ID" value="CAJ1391008.1"/>
    <property type="molecule type" value="Genomic_DNA"/>
</dbReference>
<reference evidence="2" key="1">
    <citation type="submission" date="2023-08" db="EMBL/GenBank/DDBJ databases">
        <authorList>
            <person name="Chen Y."/>
            <person name="Shah S."/>
            <person name="Dougan E. K."/>
            <person name="Thang M."/>
            <person name="Chan C."/>
        </authorList>
    </citation>
    <scope>NUCLEOTIDE SEQUENCE</scope>
</reference>
<evidence type="ECO:0000313" key="3">
    <source>
        <dbReference type="Proteomes" id="UP001178507"/>
    </source>
</evidence>
<dbReference type="Proteomes" id="UP001178507">
    <property type="component" value="Unassembled WGS sequence"/>
</dbReference>
<comment type="caution">
    <text evidence="2">The sequence shown here is derived from an EMBL/GenBank/DDBJ whole genome shotgun (WGS) entry which is preliminary data.</text>
</comment>
<gene>
    <name evidence="2" type="ORF">EVOR1521_LOCUS16281</name>
</gene>
<feature type="region of interest" description="Disordered" evidence="1">
    <location>
        <begin position="199"/>
        <end position="230"/>
    </location>
</feature>
<evidence type="ECO:0000313" key="2">
    <source>
        <dbReference type="EMBL" id="CAJ1391008.1"/>
    </source>
</evidence>
<protein>
    <submittedName>
        <fullName evidence="2">Uncharacterized protein</fullName>
    </submittedName>
</protein>
<accession>A0AA36IP54</accession>
<sequence>MAPKQLPVADAKAKATTKAKAKAKAQALQQYAEPDVPTPFDGNSDDFIAQLLQMEQMEEMMGTVASSSNDTIDMVLPQLVEKLEGYAKAKDALQSVKNARIAIAKASAHQVETEAKAKAKSAAADAQRHRNITLSVTFMDTEMEITVSAFVSIGEFRRIIINQWNMMNAGPTMTFANSKRIRLSLDGVPVLKHPRSKLYTSGFDNDSEVTATMMDEDDGEEEDEDEEGEQ</sequence>
<name>A0AA36IP54_9DINO</name>
<proteinExistence type="predicted"/>
<organism evidence="2 3">
    <name type="scientific">Effrenium voratum</name>
    <dbReference type="NCBI Taxonomy" id="2562239"/>
    <lineage>
        <taxon>Eukaryota</taxon>
        <taxon>Sar</taxon>
        <taxon>Alveolata</taxon>
        <taxon>Dinophyceae</taxon>
        <taxon>Suessiales</taxon>
        <taxon>Symbiodiniaceae</taxon>
        <taxon>Effrenium</taxon>
    </lineage>
</organism>
<feature type="compositionally biased region" description="Polar residues" evidence="1">
    <location>
        <begin position="199"/>
        <end position="210"/>
    </location>
</feature>
<dbReference type="AlphaFoldDB" id="A0AA36IP54"/>
<evidence type="ECO:0000256" key="1">
    <source>
        <dbReference type="SAM" id="MobiDB-lite"/>
    </source>
</evidence>